<sequence length="369" mass="43713">MKIIAFYLPQFHEIPENNLWWGKGFTEWTNVKKAEPLTAGHNQPRRPLDGNYYDLTDPDALRWQSALAKKYGIYGFCYYHYWFDGKLLLQKPAEIMLQDRTIDLPFCFCWANETWTNSWVDRSDKVLIEQTYGGRDMWKAHFDYLLPFFRDDRYIKIEGKPLVILYRPQLVNDWAEMAAYWKELAAEQGIPGLVLAYQQYGYDHKRDPGGEAFDFGIEYQPSYAIHELTDSTSLHQDIVTRAERRINRAVPALFKNSGLTIYDYDELWKRILDRTPANKEMVPGAFADWDNTARRKDRGSFCRGVTPEKFEQYLTLQLKRAKDVYEKDMLFLFAWNEWGECGYLEPDTHNNYRMLEAVRNALRQTEETK</sequence>
<dbReference type="OrthoDB" id="9816424at2"/>
<dbReference type="Gene3D" id="3.20.20.80">
    <property type="entry name" value="Glycosidases"/>
    <property type="match status" value="1"/>
</dbReference>
<dbReference type="Proteomes" id="UP000199315">
    <property type="component" value="Unassembled WGS sequence"/>
</dbReference>
<dbReference type="AlphaFoldDB" id="A0A1D3TRC9"/>
<name>A0A1D3TRC9_9FIRM</name>
<dbReference type="InterPro" id="IPR032719">
    <property type="entry name" value="WbsX"/>
</dbReference>
<proteinExistence type="predicted"/>
<protein>
    <recommendedName>
        <fullName evidence="3">Glycosyltransferase WbsX</fullName>
    </recommendedName>
</protein>
<accession>A0A1D3TRC9</accession>
<reference evidence="1 2" key="1">
    <citation type="submission" date="2016-09" db="EMBL/GenBank/DDBJ databases">
        <authorList>
            <person name="Capua I."/>
            <person name="De Benedictis P."/>
            <person name="Joannis T."/>
            <person name="Lombin L.H."/>
            <person name="Cattoli G."/>
        </authorList>
    </citation>
    <scope>NUCLEOTIDE SEQUENCE [LARGE SCALE GENOMIC DNA]</scope>
    <source>
        <strain evidence="1 2">GluBS11</strain>
    </source>
</reference>
<dbReference type="EMBL" id="FMKA01000004">
    <property type="protein sequence ID" value="SCP96255.1"/>
    <property type="molecule type" value="Genomic_DNA"/>
</dbReference>
<dbReference type="CDD" id="cd11579">
    <property type="entry name" value="Glyco_tran_WbsX"/>
    <property type="match status" value="1"/>
</dbReference>
<organism evidence="1 2">
    <name type="scientific">Anaerobium acetethylicum</name>
    <dbReference type="NCBI Taxonomy" id="1619234"/>
    <lineage>
        <taxon>Bacteria</taxon>
        <taxon>Bacillati</taxon>
        <taxon>Bacillota</taxon>
        <taxon>Clostridia</taxon>
        <taxon>Lachnospirales</taxon>
        <taxon>Lachnospiraceae</taxon>
        <taxon>Anaerobium</taxon>
    </lineage>
</organism>
<dbReference type="RefSeq" id="WP_091231297.1">
    <property type="nucleotide sequence ID" value="NZ_FMKA01000004.1"/>
</dbReference>
<evidence type="ECO:0000313" key="2">
    <source>
        <dbReference type="Proteomes" id="UP000199315"/>
    </source>
</evidence>
<gene>
    <name evidence="1" type="ORF">SAMN05421730_100445</name>
</gene>
<dbReference type="PANTHER" id="PTHR41244:SF1">
    <property type="entry name" value="GLYCOSYLTRANSFERASE"/>
    <property type="match status" value="1"/>
</dbReference>
<dbReference type="Pfam" id="PF14307">
    <property type="entry name" value="Glyco_tran_WbsX"/>
    <property type="match status" value="1"/>
</dbReference>
<dbReference type="STRING" id="1619234.SAMN05421730_100445"/>
<evidence type="ECO:0000313" key="1">
    <source>
        <dbReference type="EMBL" id="SCP96255.1"/>
    </source>
</evidence>
<keyword evidence="2" id="KW-1185">Reference proteome</keyword>
<dbReference type="PANTHER" id="PTHR41244">
    <property type="entry name" value="RHAMNAN SYNTHESIS F"/>
    <property type="match status" value="1"/>
</dbReference>
<evidence type="ECO:0008006" key="3">
    <source>
        <dbReference type="Google" id="ProtNLM"/>
    </source>
</evidence>